<reference evidence="1 2" key="1">
    <citation type="submission" date="2019-12" db="EMBL/GenBank/DDBJ databases">
        <title>Defluviitalea raffinosedens, isolated from a biogas fermenter, genome sequencing and characterization.</title>
        <authorList>
            <person name="Rettenmaier R."/>
            <person name="Schneider M."/>
            <person name="Neuhaus K."/>
            <person name="Liebl W."/>
            <person name="Zverlov V."/>
        </authorList>
    </citation>
    <scope>NUCLEOTIDE SEQUENCE [LARGE SCALE GENOMIC DNA]</scope>
    <source>
        <strain evidence="1 2">249c-K6</strain>
    </source>
</reference>
<name>A0A7C8HGV1_9FIRM</name>
<proteinExistence type="predicted"/>
<protein>
    <recommendedName>
        <fullName evidence="3">WYL domain-containing protein</fullName>
    </recommendedName>
</protein>
<dbReference type="EMBL" id="WSLF01000004">
    <property type="protein sequence ID" value="KAE9634850.1"/>
    <property type="molecule type" value="Genomic_DNA"/>
</dbReference>
<dbReference type="AlphaFoldDB" id="A0A7C8HGV1"/>
<organism evidence="1 2">
    <name type="scientific">Defluviitalea raffinosedens</name>
    <dbReference type="NCBI Taxonomy" id="1450156"/>
    <lineage>
        <taxon>Bacteria</taxon>
        <taxon>Bacillati</taxon>
        <taxon>Bacillota</taxon>
        <taxon>Clostridia</taxon>
        <taxon>Lachnospirales</taxon>
        <taxon>Defluviitaleaceae</taxon>
        <taxon>Defluviitalea</taxon>
    </lineage>
</organism>
<dbReference type="Proteomes" id="UP000483018">
    <property type="component" value="Unassembled WGS sequence"/>
</dbReference>
<accession>A0A7C8HGV1</accession>
<evidence type="ECO:0000313" key="1">
    <source>
        <dbReference type="EMBL" id="KAE9634850.1"/>
    </source>
</evidence>
<dbReference type="OrthoDB" id="9815009at2"/>
<evidence type="ECO:0000313" key="2">
    <source>
        <dbReference type="Proteomes" id="UP000483018"/>
    </source>
</evidence>
<sequence>MSQPWLEPYVKVIDENHGYVEVYIDKSELAYVSGFFLQLGTNAKVIKPQKVIDFICKQLQDTITHYSS</sequence>
<keyword evidence="2" id="KW-1185">Reference proteome</keyword>
<evidence type="ECO:0008006" key="3">
    <source>
        <dbReference type="Google" id="ProtNLM"/>
    </source>
</evidence>
<comment type="caution">
    <text evidence="1">The sequence shown here is derived from an EMBL/GenBank/DDBJ whole genome shotgun (WGS) entry which is preliminary data.</text>
</comment>
<gene>
    <name evidence="1" type="ORF">GND95_05910</name>
</gene>